<dbReference type="Gene3D" id="1.20.1260.100">
    <property type="entry name" value="TspO/MBR protein"/>
    <property type="match status" value="1"/>
</dbReference>
<dbReference type="PIRSF" id="PIRSF005859">
    <property type="entry name" value="PBR"/>
    <property type="match status" value="1"/>
</dbReference>
<evidence type="ECO:0000256" key="3">
    <source>
        <dbReference type="ARBA" id="ARBA00022692"/>
    </source>
</evidence>
<feature type="transmembrane region" description="Helical" evidence="6">
    <location>
        <begin position="81"/>
        <end position="100"/>
    </location>
</feature>
<dbReference type="Pfam" id="PF03073">
    <property type="entry name" value="TspO_MBR"/>
    <property type="match status" value="1"/>
</dbReference>
<dbReference type="PANTHER" id="PTHR10057">
    <property type="entry name" value="PERIPHERAL-TYPE BENZODIAZEPINE RECEPTOR"/>
    <property type="match status" value="1"/>
</dbReference>
<feature type="transmembrane region" description="Helical" evidence="6">
    <location>
        <begin position="106"/>
        <end position="126"/>
    </location>
</feature>
<comment type="similarity">
    <text evidence="2">Belongs to the TspO/BZRP family.</text>
</comment>
<keyword evidence="5 6" id="KW-0472">Membrane</keyword>
<dbReference type="PANTHER" id="PTHR10057:SF0">
    <property type="entry name" value="TRANSLOCATOR PROTEIN"/>
    <property type="match status" value="1"/>
</dbReference>
<evidence type="ECO:0000313" key="8">
    <source>
        <dbReference type="Proteomes" id="UP000230154"/>
    </source>
</evidence>
<evidence type="ECO:0000256" key="5">
    <source>
        <dbReference type="ARBA" id="ARBA00023136"/>
    </source>
</evidence>
<evidence type="ECO:0000256" key="6">
    <source>
        <dbReference type="SAM" id="Phobius"/>
    </source>
</evidence>
<dbReference type="Proteomes" id="UP000230154">
    <property type="component" value="Unassembled WGS sequence"/>
</dbReference>
<dbReference type="CDD" id="cd15904">
    <property type="entry name" value="TSPO_MBR"/>
    <property type="match status" value="1"/>
</dbReference>
<comment type="subcellular location">
    <subcellularLocation>
        <location evidence="1">Membrane</location>
        <topology evidence="1">Multi-pass membrane protein</topology>
    </subcellularLocation>
</comment>
<evidence type="ECO:0000313" key="7">
    <source>
        <dbReference type="EMBL" id="PIR74043.1"/>
    </source>
</evidence>
<evidence type="ECO:0000256" key="4">
    <source>
        <dbReference type="ARBA" id="ARBA00022989"/>
    </source>
</evidence>
<reference evidence="8" key="1">
    <citation type="submission" date="2017-09" db="EMBL/GenBank/DDBJ databases">
        <title>Depth-based differentiation of microbial function through sediment-hosted aquifers and enrichment of novel symbionts in the deep terrestrial subsurface.</title>
        <authorList>
            <person name="Probst A.J."/>
            <person name="Ladd B."/>
            <person name="Jarett J.K."/>
            <person name="Geller-Mcgrath D.E."/>
            <person name="Sieber C.M.K."/>
            <person name="Emerson J.B."/>
            <person name="Anantharaman K."/>
            <person name="Thomas B.C."/>
            <person name="Malmstrom R."/>
            <person name="Stieglmeier M."/>
            <person name="Klingl A."/>
            <person name="Woyke T."/>
            <person name="Ryan C.M."/>
            <person name="Banfield J.F."/>
        </authorList>
    </citation>
    <scope>NUCLEOTIDE SEQUENCE [LARGE SCALE GENOMIC DNA]</scope>
</reference>
<dbReference type="InterPro" id="IPR004307">
    <property type="entry name" value="TspO_MBR"/>
</dbReference>
<dbReference type="InterPro" id="IPR038330">
    <property type="entry name" value="TspO/MBR-related_sf"/>
</dbReference>
<sequence length="158" mass="17894">MKIRHPFALIGALALPQLAGIIGSIATAPAIDYWYASLNKPALNPPNWIFGPAWFFLFILMGIAWYLILQKGWHRERVRSASFLFLIQLAVNSLWSIVFFGFKSPGFALIVIIFFLPLIGFTTITFDRVDKRAAALLLPYMAWVAFATYLNAVIWLIN</sequence>
<evidence type="ECO:0000256" key="2">
    <source>
        <dbReference type="ARBA" id="ARBA00007524"/>
    </source>
</evidence>
<keyword evidence="3 6" id="KW-0812">Transmembrane</keyword>
<protein>
    <recommendedName>
        <fullName evidence="9">TspO protein</fullName>
    </recommendedName>
</protein>
<keyword evidence="4 6" id="KW-1133">Transmembrane helix</keyword>
<dbReference type="GO" id="GO:0033013">
    <property type="term" value="P:tetrapyrrole metabolic process"/>
    <property type="evidence" value="ECO:0007669"/>
    <property type="project" value="UniProtKB-ARBA"/>
</dbReference>
<accession>A0A2H0TPF4</accession>
<dbReference type="FunFam" id="1.20.1260.100:FF:000001">
    <property type="entry name" value="translocator protein 2"/>
    <property type="match status" value="1"/>
</dbReference>
<feature type="transmembrane region" description="Helical" evidence="6">
    <location>
        <begin position="133"/>
        <end position="157"/>
    </location>
</feature>
<dbReference type="AlphaFoldDB" id="A0A2H0TPF4"/>
<evidence type="ECO:0000256" key="1">
    <source>
        <dbReference type="ARBA" id="ARBA00004141"/>
    </source>
</evidence>
<gene>
    <name evidence="7" type="ORF">COU35_04340</name>
</gene>
<feature type="transmembrane region" description="Helical" evidence="6">
    <location>
        <begin position="49"/>
        <end position="69"/>
    </location>
</feature>
<proteinExistence type="inferred from homology"/>
<evidence type="ECO:0008006" key="9">
    <source>
        <dbReference type="Google" id="ProtNLM"/>
    </source>
</evidence>
<name>A0A2H0TPF4_9BACT</name>
<dbReference type="EMBL" id="PFCB01000030">
    <property type="protein sequence ID" value="PIR74043.1"/>
    <property type="molecule type" value="Genomic_DNA"/>
</dbReference>
<comment type="caution">
    <text evidence="7">The sequence shown here is derived from an EMBL/GenBank/DDBJ whole genome shotgun (WGS) entry which is preliminary data.</text>
</comment>
<organism evidence="7 8">
    <name type="scientific">Candidatus Magasanikbacteria bacterium CG10_big_fil_rev_8_21_14_0_10_47_10</name>
    <dbReference type="NCBI Taxonomy" id="1974652"/>
    <lineage>
        <taxon>Bacteria</taxon>
        <taxon>Candidatus Magasanikiibacteriota</taxon>
    </lineage>
</organism>
<dbReference type="GO" id="GO:0016020">
    <property type="term" value="C:membrane"/>
    <property type="evidence" value="ECO:0007669"/>
    <property type="project" value="UniProtKB-SubCell"/>
</dbReference>